<feature type="modified residue" description="4-aspartylphosphate" evidence="10">
    <location>
        <position position="666"/>
    </location>
</feature>
<dbReference type="InterPro" id="IPR005467">
    <property type="entry name" value="His_kinase_dom"/>
</dbReference>
<organism evidence="15 16">
    <name type="scientific">Sporofaciens musculi</name>
    <dbReference type="NCBI Taxonomy" id="2681861"/>
    <lineage>
        <taxon>Bacteria</taxon>
        <taxon>Bacillati</taxon>
        <taxon>Bacillota</taxon>
        <taxon>Clostridia</taxon>
        <taxon>Lachnospirales</taxon>
        <taxon>Lachnospiraceae</taxon>
        <taxon>Sporofaciens</taxon>
    </lineage>
</organism>
<comment type="similarity">
    <text evidence="2">In the N-terminal section; belongs to the phytochrome family.</text>
</comment>
<comment type="catalytic activity">
    <reaction evidence="1">
        <text>ATP + protein L-histidine = ADP + protein N-phospho-L-histidine.</text>
        <dbReference type="EC" id="2.7.13.3"/>
    </reaction>
</comment>
<dbReference type="Pfam" id="PF00072">
    <property type="entry name" value="Response_reg"/>
    <property type="match status" value="1"/>
</dbReference>
<dbReference type="SMART" id="SM00387">
    <property type="entry name" value="HATPase_c"/>
    <property type="match status" value="1"/>
</dbReference>
<keyword evidence="6" id="KW-0418">Kinase</keyword>
<keyword evidence="7" id="KW-0902">Two-component regulatory system</keyword>
<dbReference type="InterPro" id="IPR001789">
    <property type="entry name" value="Sig_transdc_resp-reg_receiver"/>
</dbReference>
<evidence type="ECO:0000256" key="8">
    <source>
        <dbReference type="ARBA" id="ARBA00024867"/>
    </source>
</evidence>
<evidence type="ECO:0000313" key="15">
    <source>
        <dbReference type="EMBL" id="MXP78004.1"/>
    </source>
</evidence>
<evidence type="ECO:0000256" key="3">
    <source>
        <dbReference type="ARBA" id="ARBA00012438"/>
    </source>
</evidence>
<keyword evidence="16" id="KW-1185">Reference proteome</keyword>
<feature type="transmembrane region" description="Helical" evidence="12">
    <location>
        <begin position="20"/>
        <end position="38"/>
    </location>
</feature>
<dbReference type="AlphaFoldDB" id="A0A7X3MKB0"/>
<dbReference type="Pfam" id="PF02518">
    <property type="entry name" value="HATPase_c"/>
    <property type="match status" value="1"/>
</dbReference>
<dbReference type="PANTHER" id="PTHR45339">
    <property type="entry name" value="HYBRID SIGNAL TRANSDUCTION HISTIDINE KINASE J"/>
    <property type="match status" value="1"/>
</dbReference>
<evidence type="ECO:0000256" key="11">
    <source>
        <dbReference type="SAM" id="Coils"/>
    </source>
</evidence>
<evidence type="ECO:0000256" key="12">
    <source>
        <dbReference type="SAM" id="Phobius"/>
    </source>
</evidence>
<feature type="domain" description="Response regulatory" evidence="14">
    <location>
        <begin position="614"/>
        <end position="735"/>
    </location>
</feature>
<dbReference type="SUPFAM" id="SSF47384">
    <property type="entry name" value="Homodimeric domain of signal transducing histidine kinase"/>
    <property type="match status" value="1"/>
</dbReference>
<evidence type="ECO:0000256" key="2">
    <source>
        <dbReference type="ARBA" id="ARBA00006402"/>
    </source>
</evidence>
<sequence>MNIEEKKSSIRYRGIWDGPLLLILIMVVVMVTVSGRYLRFLDAQLFEERKGHIIEFTEKAAEIVDSVITYSWQQVYACEHMLNMKAITSKEDLMDSVASTTDFIDETSSLVFAFDREGNYYCSDRKQGVWQQTEILSADAKEKQQLVVMVPHRDDIIYFLCIERLREPIALQDGSGEITHLAVAVDLGAVQEKTTVKGFGENCYTYLINGDGMWLFKYTFANGFIEENNVMASVEDCEIIHGGLMEDFVREVKEKGHAALEFKYTQEDGTEQRWYVANATVTAENWHVLLFVPTAVLGADSDILLERTLRFFSLVFIVFLAMTIIIIIVVMMGRADKQLVQQKEEANQLLLNAAEEAKSASQAKSDFLSHMSHDIRTPINGIMGMTDIAMKNIGNDDKIRDCLNKISGSSQHLLGLINDVLDMSRIESGKTRVKHESFDMRTCIDNCISIIGGQLATRDLEMVRKLSKFQHPCLIGDELHLRQIFINILGNSVKFTPDGGKIFFRAWEKESTDEKALYRFELADTGIGMKEEFLPHLFEAFAQEDDGTRTTYKGTGLGMAITKEFVELMGGTIEVESKLNVGTEFAIEIWFDIDQNARIGESMVDVQIDLVGMKVLLVEDIDLNMEIAQCMLEDEGAEVTPAMNGQEAVDAFSMNPSGTFDIIIMDIMMPVMDGITAAKTIRAMEREDAKTIPIIAMTANAYEEDIQKTHDAGMNAHLSKPIDIDLMLKTLAIFYSSSQEA</sequence>
<dbReference type="InterPro" id="IPR036890">
    <property type="entry name" value="HATPase_C_sf"/>
</dbReference>
<proteinExistence type="inferred from homology"/>
<gene>
    <name evidence="15" type="ORF">GN277_22405</name>
</gene>
<dbReference type="Proteomes" id="UP000460412">
    <property type="component" value="Unassembled WGS sequence"/>
</dbReference>
<dbReference type="InterPro" id="IPR036097">
    <property type="entry name" value="HisK_dim/P_sf"/>
</dbReference>
<protein>
    <recommendedName>
        <fullName evidence="9">Circadian input-output histidine kinase CikA</fullName>
        <ecNumber evidence="3">2.7.13.3</ecNumber>
    </recommendedName>
    <alternativeName>
        <fullName evidence="4">Stage 0 sporulation protein A homolog</fullName>
    </alternativeName>
</protein>
<dbReference type="InterPro" id="IPR003661">
    <property type="entry name" value="HisK_dim/P_dom"/>
</dbReference>
<dbReference type="FunFam" id="3.30.565.10:FF:000010">
    <property type="entry name" value="Sensor histidine kinase RcsC"/>
    <property type="match status" value="1"/>
</dbReference>
<evidence type="ECO:0000259" key="13">
    <source>
        <dbReference type="PROSITE" id="PS50109"/>
    </source>
</evidence>
<dbReference type="Gene3D" id="3.40.50.2300">
    <property type="match status" value="1"/>
</dbReference>
<dbReference type="InterPro" id="IPR003594">
    <property type="entry name" value="HATPase_dom"/>
</dbReference>
<dbReference type="CDD" id="cd16922">
    <property type="entry name" value="HATPase_EvgS-ArcB-TorS-like"/>
    <property type="match status" value="1"/>
</dbReference>
<evidence type="ECO:0000256" key="1">
    <source>
        <dbReference type="ARBA" id="ARBA00000085"/>
    </source>
</evidence>
<dbReference type="PROSITE" id="PS50109">
    <property type="entry name" value="HIS_KIN"/>
    <property type="match status" value="1"/>
</dbReference>
<dbReference type="SUPFAM" id="SSF52172">
    <property type="entry name" value="CheY-like"/>
    <property type="match status" value="1"/>
</dbReference>
<dbReference type="GO" id="GO:0000155">
    <property type="term" value="F:phosphorelay sensor kinase activity"/>
    <property type="evidence" value="ECO:0007669"/>
    <property type="project" value="InterPro"/>
</dbReference>
<evidence type="ECO:0000256" key="6">
    <source>
        <dbReference type="ARBA" id="ARBA00022777"/>
    </source>
</evidence>
<dbReference type="InterPro" id="IPR011006">
    <property type="entry name" value="CheY-like_superfamily"/>
</dbReference>
<evidence type="ECO:0000313" key="16">
    <source>
        <dbReference type="Proteomes" id="UP000460412"/>
    </source>
</evidence>
<evidence type="ECO:0000256" key="5">
    <source>
        <dbReference type="ARBA" id="ARBA00022553"/>
    </source>
</evidence>
<keyword evidence="6" id="KW-0808">Transferase</keyword>
<dbReference type="Gene3D" id="1.10.287.130">
    <property type="match status" value="1"/>
</dbReference>
<evidence type="ECO:0000256" key="9">
    <source>
        <dbReference type="ARBA" id="ARBA00074306"/>
    </source>
</evidence>
<dbReference type="SMART" id="SM00388">
    <property type="entry name" value="HisKA"/>
    <property type="match status" value="1"/>
</dbReference>
<dbReference type="PROSITE" id="PS50110">
    <property type="entry name" value="RESPONSE_REGULATORY"/>
    <property type="match status" value="1"/>
</dbReference>
<keyword evidence="12" id="KW-1133">Transmembrane helix</keyword>
<comment type="function">
    <text evidence="8">May play the central regulatory role in sporulation. It may be an element of the effector pathway responsible for the activation of sporulation genes in response to nutritional stress. Spo0A may act in concert with spo0H (a sigma factor) to control the expression of some genes that are critical to the sporulation process.</text>
</comment>
<dbReference type="InterPro" id="IPR004358">
    <property type="entry name" value="Sig_transdc_His_kin-like_C"/>
</dbReference>
<dbReference type="CDD" id="cd17546">
    <property type="entry name" value="REC_hyHK_CKI1_RcsC-like"/>
    <property type="match status" value="1"/>
</dbReference>
<keyword evidence="12" id="KW-0812">Transmembrane</keyword>
<feature type="coiled-coil region" evidence="11">
    <location>
        <begin position="332"/>
        <end position="363"/>
    </location>
</feature>
<dbReference type="Gene3D" id="3.30.565.10">
    <property type="entry name" value="Histidine kinase-like ATPase, C-terminal domain"/>
    <property type="match status" value="1"/>
</dbReference>
<accession>A0A7X3MKB0</accession>
<dbReference type="PRINTS" id="PR00344">
    <property type="entry name" value="BCTRLSENSOR"/>
</dbReference>
<dbReference type="EMBL" id="WUQX01000001">
    <property type="protein sequence ID" value="MXP78004.1"/>
    <property type="molecule type" value="Genomic_DNA"/>
</dbReference>
<name>A0A7X3MKB0_9FIRM</name>
<feature type="transmembrane region" description="Helical" evidence="12">
    <location>
        <begin position="311"/>
        <end position="333"/>
    </location>
</feature>
<dbReference type="Pfam" id="PF00512">
    <property type="entry name" value="HisKA"/>
    <property type="match status" value="1"/>
</dbReference>
<dbReference type="EC" id="2.7.13.3" evidence="3"/>
<keyword evidence="5 10" id="KW-0597">Phosphoprotein</keyword>
<comment type="caution">
    <text evidence="15">The sequence shown here is derived from an EMBL/GenBank/DDBJ whole genome shotgun (WGS) entry which is preliminary data.</text>
</comment>
<dbReference type="CDD" id="cd00082">
    <property type="entry name" value="HisKA"/>
    <property type="match status" value="1"/>
</dbReference>
<keyword evidence="12" id="KW-0472">Membrane</keyword>
<dbReference type="PANTHER" id="PTHR45339:SF5">
    <property type="entry name" value="HISTIDINE KINASE"/>
    <property type="match status" value="1"/>
</dbReference>
<dbReference type="RefSeq" id="WP_159753961.1">
    <property type="nucleotide sequence ID" value="NZ_CATIYY010000082.1"/>
</dbReference>
<keyword evidence="11" id="KW-0175">Coiled coil</keyword>
<feature type="domain" description="Histidine kinase" evidence="13">
    <location>
        <begin position="370"/>
        <end position="593"/>
    </location>
</feature>
<dbReference type="SUPFAM" id="SSF55874">
    <property type="entry name" value="ATPase domain of HSP90 chaperone/DNA topoisomerase II/histidine kinase"/>
    <property type="match status" value="1"/>
</dbReference>
<reference evidence="15 16" key="1">
    <citation type="submission" date="2019-12" db="EMBL/GenBank/DDBJ databases">
        <title>Sporaefaciens musculi gen. nov., sp. nov., a novel bacterium isolated from the caecum of an obese mouse.</title>
        <authorList>
            <person name="Rasmussen T.S."/>
            <person name="Streidl T."/>
            <person name="Hitch T.C.A."/>
            <person name="Wortmann E."/>
            <person name="Deptula P."/>
            <person name="Hansen M."/>
            <person name="Nielsen D.S."/>
            <person name="Clavel T."/>
            <person name="Vogensen F.K."/>
        </authorList>
    </citation>
    <scope>NUCLEOTIDE SEQUENCE [LARGE SCALE GENOMIC DNA]</scope>
    <source>
        <strain evidence="15 16">WCA-9-b2</strain>
    </source>
</reference>
<evidence type="ECO:0000256" key="7">
    <source>
        <dbReference type="ARBA" id="ARBA00023012"/>
    </source>
</evidence>
<evidence type="ECO:0000256" key="4">
    <source>
        <dbReference type="ARBA" id="ARBA00018672"/>
    </source>
</evidence>
<evidence type="ECO:0000256" key="10">
    <source>
        <dbReference type="PROSITE-ProRule" id="PRU00169"/>
    </source>
</evidence>
<evidence type="ECO:0000259" key="14">
    <source>
        <dbReference type="PROSITE" id="PS50110"/>
    </source>
</evidence>
<dbReference type="SMART" id="SM00448">
    <property type="entry name" value="REC"/>
    <property type="match status" value="1"/>
</dbReference>